<dbReference type="EMBL" id="ML976615">
    <property type="protein sequence ID" value="KAF1847807.1"/>
    <property type="molecule type" value="Genomic_DNA"/>
</dbReference>
<comment type="similarity">
    <text evidence="1">Belongs to the AB hydrolase superfamily. AB hydrolase 2 family.</text>
</comment>
<dbReference type="GO" id="GO:0008474">
    <property type="term" value="F:palmitoyl-(protein) hydrolase activity"/>
    <property type="evidence" value="ECO:0007669"/>
    <property type="project" value="TreeGrafter"/>
</dbReference>
<protein>
    <submittedName>
        <fullName evidence="4">Phospholipase/Carboxylesteras-like protein</fullName>
    </submittedName>
</protein>
<accession>A0A9P4LAX3</accession>
<evidence type="ECO:0000256" key="2">
    <source>
        <dbReference type="SAM" id="MobiDB-lite"/>
    </source>
</evidence>
<dbReference type="RefSeq" id="XP_040790370.1">
    <property type="nucleotide sequence ID" value="XM_040928028.1"/>
</dbReference>
<dbReference type="Proteomes" id="UP000800039">
    <property type="component" value="Unassembled WGS sequence"/>
</dbReference>
<dbReference type="Pfam" id="PF02230">
    <property type="entry name" value="Abhydrolase_2"/>
    <property type="match status" value="1"/>
</dbReference>
<dbReference type="Gene3D" id="3.40.50.1820">
    <property type="entry name" value="alpha/beta hydrolase"/>
    <property type="match status" value="1"/>
</dbReference>
<feature type="domain" description="Phospholipase/carboxylesterase/thioesterase" evidence="3">
    <location>
        <begin position="25"/>
        <end position="187"/>
    </location>
</feature>
<evidence type="ECO:0000256" key="1">
    <source>
        <dbReference type="ARBA" id="ARBA00006499"/>
    </source>
</evidence>
<proteinExistence type="inferred from homology"/>
<dbReference type="PANTHER" id="PTHR10655:SF67">
    <property type="entry name" value="PHOSPHOLIPASE_CARBOXYLESTERASE SUPERFAMILY (AFU_ORTHOLOGUE AFUA_5G09340)"/>
    <property type="match status" value="1"/>
</dbReference>
<comment type="caution">
    <text evidence="4">The sequence shown here is derived from an EMBL/GenBank/DDBJ whole genome shotgun (WGS) entry which is preliminary data.</text>
</comment>
<dbReference type="InterPro" id="IPR029058">
    <property type="entry name" value="AB_hydrolase_fold"/>
</dbReference>
<dbReference type="GO" id="GO:0005737">
    <property type="term" value="C:cytoplasm"/>
    <property type="evidence" value="ECO:0007669"/>
    <property type="project" value="TreeGrafter"/>
</dbReference>
<feature type="region of interest" description="Disordered" evidence="2">
    <location>
        <begin position="1"/>
        <end position="23"/>
    </location>
</feature>
<dbReference type="InterPro" id="IPR050565">
    <property type="entry name" value="LYPA1-2/EST-like"/>
</dbReference>
<name>A0A9P4LAX3_9PLEO</name>
<dbReference type="AlphaFoldDB" id="A0A9P4LAX3"/>
<dbReference type="InterPro" id="IPR003140">
    <property type="entry name" value="PLipase/COase/thioEstase"/>
</dbReference>
<gene>
    <name evidence="4" type="ORF">K460DRAFT_275281</name>
</gene>
<dbReference type="SUPFAM" id="SSF53474">
    <property type="entry name" value="alpha/beta-Hydrolases"/>
    <property type="match status" value="1"/>
</dbReference>
<sequence length="244" mass="26212">MPGRLPTEGDFPSSVKLSITPPPASQPPTNVLILLHGLGDTNASFTKLGQQLNLPETARIALQAPKPLPFDLGGFHWGDDMIFDQNTGEMDVDTGFKASTRLVLDRVIREGLVGKCGYTAREIMIFGFAQGGMVALQAAAELTGDEIGGVISIGGWLPLSISLAALNKKSKTPVLVCRASRGSAVTDGAVSKLKDVFEYVEVKEWKKKGDGMPTNREEMLPIMQFFARRLRSTRGVPAGSVELT</sequence>
<dbReference type="OrthoDB" id="437457at2759"/>
<evidence type="ECO:0000313" key="5">
    <source>
        <dbReference type="Proteomes" id="UP000800039"/>
    </source>
</evidence>
<evidence type="ECO:0000313" key="4">
    <source>
        <dbReference type="EMBL" id="KAF1847807.1"/>
    </source>
</evidence>
<organism evidence="4 5">
    <name type="scientific">Cucurbitaria berberidis CBS 394.84</name>
    <dbReference type="NCBI Taxonomy" id="1168544"/>
    <lineage>
        <taxon>Eukaryota</taxon>
        <taxon>Fungi</taxon>
        <taxon>Dikarya</taxon>
        <taxon>Ascomycota</taxon>
        <taxon>Pezizomycotina</taxon>
        <taxon>Dothideomycetes</taxon>
        <taxon>Pleosporomycetidae</taxon>
        <taxon>Pleosporales</taxon>
        <taxon>Pleosporineae</taxon>
        <taxon>Cucurbitariaceae</taxon>
        <taxon>Cucurbitaria</taxon>
    </lineage>
</organism>
<keyword evidence="5" id="KW-1185">Reference proteome</keyword>
<dbReference type="GO" id="GO:0052689">
    <property type="term" value="F:carboxylic ester hydrolase activity"/>
    <property type="evidence" value="ECO:0007669"/>
    <property type="project" value="TreeGrafter"/>
</dbReference>
<dbReference type="GeneID" id="63845281"/>
<reference evidence="4" key="1">
    <citation type="submission" date="2020-01" db="EMBL/GenBank/DDBJ databases">
        <authorList>
            <consortium name="DOE Joint Genome Institute"/>
            <person name="Haridas S."/>
            <person name="Albert R."/>
            <person name="Binder M."/>
            <person name="Bloem J."/>
            <person name="Labutti K."/>
            <person name="Salamov A."/>
            <person name="Andreopoulos B."/>
            <person name="Baker S.E."/>
            <person name="Barry K."/>
            <person name="Bills G."/>
            <person name="Bluhm B.H."/>
            <person name="Cannon C."/>
            <person name="Castanera R."/>
            <person name="Culley D.E."/>
            <person name="Daum C."/>
            <person name="Ezra D."/>
            <person name="Gonzalez J.B."/>
            <person name="Henrissat B."/>
            <person name="Kuo A."/>
            <person name="Liang C."/>
            <person name="Lipzen A."/>
            <person name="Lutzoni F."/>
            <person name="Magnuson J."/>
            <person name="Mondo S."/>
            <person name="Nolan M."/>
            <person name="Ohm R."/>
            <person name="Pangilinan J."/>
            <person name="Park H.-J."/>
            <person name="Ramirez L."/>
            <person name="Alfaro M."/>
            <person name="Sun H."/>
            <person name="Tritt A."/>
            <person name="Yoshinaga Y."/>
            <person name="Zwiers L.-H."/>
            <person name="Turgeon B.G."/>
            <person name="Goodwin S.B."/>
            <person name="Spatafora J.W."/>
            <person name="Crous P.W."/>
            <person name="Grigoriev I.V."/>
        </authorList>
    </citation>
    <scope>NUCLEOTIDE SEQUENCE</scope>
    <source>
        <strain evidence="4">CBS 394.84</strain>
    </source>
</reference>
<evidence type="ECO:0000259" key="3">
    <source>
        <dbReference type="Pfam" id="PF02230"/>
    </source>
</evidence>
<dbReference type="PANTHER" id="PTHR10655">
    <property type="entry name" value="LYSOPHOSPHOLIPASE-RELATED"/>
    <property type="match status" value="1"/>
</dbReference>